<dbReference type="InterPro" id="IPR053245">
    <property type="entry name" value="MitoProcess-Associated"/>
</dbReference>
<evidence type="ECO:0000256" key="2">
    <source>
        <dbReference type="SAM" id="MobiDB-lite"/>
    </source>
</evidence>
<name>A0A077R1S4_9BASI</name>
<dbReference type="PROSITE" id="PS50012">
    <property type="entry name" value="RCC1_3"/>
    <property type="match status" value="1"/>
</dbReference>
<dbReference type="SUPFAM" id="SSF50985">
    <property type="entry name" value="RCC1/BLIP-II"/>
    <property type="match status" value="1"/>
</dbReference>
<dbReference type="EMBL" id="HG529550">
    <property type="protein sequence ID" value="CDI52827.1"/>
    <property type="molecule type" value="Genomic_DNA"/>
</dbReference>
<feature type="region of interest" description="Disordered" evidence="2">
    <location>
        <begin position="31"/>
        <end position="54"/>
    </location>
</feature>
<protein>
    <submittedName>
        <fullName evidence="3">Uncharacterized protein</fullName>
    </submittedName>
</protein>
<sequence length="764" mass="81634">MVGPITITRAAPVRSGAARLASPLRTRALHGRGNPVVRAHSTSSNSQAPSARISAKKSSYRNGLQCSTAVGAVTAVALTTWYVTTSPVHNEAAVAPSVAITDDITPTTMSQQDQMRNRARLQGVYAWGSNRYNVVAPDAPTVTLIRSPRSIPFFDGVALRDINLQEKHGVAVDANGDVYQWGLGFFDPSVREMTAIEDVPLGRRREKAAANLKAPLANTASLVLNPVKTLAGKNIIKVEATEEKIYALSKDGNVYVFSAVQQLQAKPKYPGWSSNPFKLFNAFAGPSIDHEVLHPAPSAHWDNTEKVHDIVAGNHHLLTTTNKGRTFATPIGEEGNAFGQLGTRRVWLNAPKTPDSKAGHVETLLEPRVFAELEDNHGGRPISTLVPSGWLPAPSTETNRTFKPQASSQPAFETSTDQAPPPKPLTEPTSSIRWCTTLHEIPALRNLNVVQIAAGSEHSLARTHDGRVLAWGRHTHGQCGLGTNFSMECVAVPTEVVLSRSFSNSSFDVRASSIAAGADNSFFMTTRRESSGSKGMKIDLLASGKGQWGTIGNAMWSQVVSQPSRVKTVSGLMEFSEATGMTHPVPIHSISVGKPGHVALVLDTVESAGHLAFGRDVMVWGANAGFQLGISKRSNLAVPQHLKPLPALTSVAGGNIISEQDGIVVNPAKTAAFAASTLPTVDPKLREADINSGALTHMPHNRLQLASKAKADTHLPPIVSAKEQIENGVQAVKMEQGKAKKGLSVEESIKAGTVSTVVYWKIVE</sequence>
<dbReference type="InterPro" id="IPR000408">
    <property type="entry name" value="Reg_chr_condens"/>
</dbReference>
<organism evidence="3">
    <name type="scientific">Melanopsichium pennsylvanicum 4</name>
    <dbReference type="NCBI Taxonomy" id="1398559"/>
    <lineage>
        <taxon>Eukaryota</taxon>
        <taxon>Fungi</taxon>
        <taxon>Dikarya</taxon>
        <taxon>Basidiomycota</taxon>
        <taxon>Ustilaginomycotina</taxon>
        <taxon>Ustilaginomycetes</taxon>
        <taxon>Ustilaginales</taxon>
        <taxon>Ustilaginaceae</taxon>
        <taxon>Melanopsichium</taxon>
    </lineage>
</organism>
<feature type="region of interest" description="Disordered" evidence="2">
    <location>
        <begin position="381"/>
        <end position="429"/>
    </location>
</feature>
<evidence type="ECO:0000256" key="1">
    <source>
        <dbReference type="PROSITE-ProRule" id="PRU00235"/>
    </source>
</evidence>
<dbReference type="GO" id="GO:0034551">
    <property type="term" value="P:mitochondrial respiratory chain complex III assembly"/>
    <property type="evidence" value="ECO:0007669"/>
    <property type="project" value="TreeGrafter"/>
</dbReference>
<dbReference type="InterPro" id="IPR009091">
    <property type="entry name" value="RCC1/BLIP-II"/>
</dbReference>
<dbReference type="Pfam" id="PF13540">
    <property type="entry name" value="RCC1_2"/>
    <property type="match status" value="1"/>
</dbReference>
<evidence type="ECO:0000313" key="3">
    <source>
        <dbReference type="EMBL" id="CDI52827.1"/>
    </source>
</evidence>
<feature type="compositionally biased region" description="Polar residues" evidence="2">
    <location>
        <begin position="395"/>
        <end position="418"/>
    </location>
</feature>
<reference evidence="3" key="1">
    <citation type="journal article" date="2014" name="Genome Biol. Evol.">
        <title>Gene Loss Rather Than Gene Gain Is Associated with a Host Jump from Monocots to Dicots in the Smut Fungus Melanopsichium pennsylvanicum.</title>
        <authorList>
            <person name="Sharma R."/>
            <person name="Mishra B."/>
            <person name="Runge F."/>
            <person name="Thines M."/>
        </authorList>
    </citation>
    <scope>NUCLEOTIDE SEQUENCE</scope>
    <source>
        <strain evidence="3">4</strain>
    </source>
</reference>
<dbReference type="GO" id="GO:0005743">
    <property type="term" value="C:mitochondrial inner membrane"/>
    <property type="evidence" value="ECO:0007669"/>
    <property type="project" value="TreeGrafter"/>
</dbReference>
<dbReference type="PANTHER" id="PTHR47563:SF1">
    <property type="entry name" value="PROTEIN FMP25, MITOCHONDRIAL"/>
    <property type="match status" value="1"/>
</dbReference>
<proteinExistence type="predicted"/>
<feature type="repeat" description="RCC1" evidence="1">
    <location>
        <begin position="466"/>
        <end position="527"/>
    </location>
</feature>
<accession>A0A077R1S4</accession>
<dbReference type="Gene3D" id="2.130.10.30">
    <property type="entry name" value="Regulator of chromosome condensation 1/beta-lactamase-inhibitor protein II"/>
    <property type="match status" value="2"/>
</dbReference>
<feature type="compositionally biased region" description="Polar residues" evidence="2">
    <location>
        <begin position="40"/>
        <end position="49"/>
    </location>
</feature>
<dbReference type="AlphaFoldDB" id="A0A077R1S4"/>
<dbReference type="PANTHER" id="PTHR47563">
    <property type="entry name" value="PROTEIN FMP25, MITOCHONDRIAL"/>
    <property type="match status" value="1"/>
</dbReference>